<sequence>MEPHFWHDRWQRQQIGFHQAQINPLLVKHWSALKVDAGAVFVPLCGKTLDLHYFVQQGHPVLGNEFNTLAVEQFFAESGLTPDITPAAELTQYQAQQYRLLLGDFFALTPAQLADCRAFYDRGALVALPEQMRQRYAQHLSKIIPTGCKGLAVLLDYPQEQLDGPAFAVSPAWLNTYLGDAFTIEQIASYDVLAENGKFVQNGVSWLNENVFVLTRK</sequence>
<feature type="binding site" evidence="9">
    <location>
        <position position="44"/>
    </location>
    <ligand>
        <name>S-adenosyl-L-methionine</name>
        <dbReference type="ChEBI" id="CHEBI:59789"/>
    </ligand>
</feature>
<comment type="similarity">
    <text evidence="3 9">Belongs to the class I-like SAM-binding methyltransferase superfamily. TPMT family.</text>
</comment>
<dbReference type="PANTHER" id="PTHR10259">
    <property type="entry name" value="THIOPURINE S-METHYLTRANSFERASE"/>
    <property type="match status" value="1"/>
</dbReference>
<dbReference type="SUPFAM" id="SSF53335">
    <property type="entry name" value="S-adenosyl-L-methionine-dependent methyltransferases"/>
    <property type="match status" value="1"/>
</dbReference>
<evidence type="ECO:0000256" key="6">
    <source>
        <dbReference type="ARBA" id="ARBA00022603"/>
    </source>
</evidence>
<evidence type="ECO:0000256" key="8">
    <source>
        <dbReference type="ARBA" id="ARBA00022691"/>
    </source>
</evidence>
<dbReference type="Gene3D" id="3.40.50.150">
    <property type="entry name" value="Vaccinia Virus protein VP39"/>
    <property type="match status" value="1"/>
</dbReference>
<dbReference type="InterPro" id="IPR029063">
    <property type="entry name" value="SAM-dependent_MTases_sf"/>
</dbReference>
<keyword evidence="8 9" id="KW-0949">S-adenosyl-L-methionine</keyword>
<dbReference type="GO" id="GO:0008119">
    <property type="term" value="F:thiopurine S-methyltransferase activity"/>
    <property type="evidence" value="ECO:0007669"/>
    <property type="project" value="UniProtKB-EC"/>
</dbReference>
<evidence type="ECO:0000256" key="2">
    <source>
        <dbReference type="ARBA" id="ARBA00004496"/>
    </source>
</evidence>
<proteinExistence type="inferred from homology"/>
<keyword evidence="6 9" id="KW-0489">Methyltransferase</keyword>
<organism evidence="10 11">
    <name type="scientific">Shewanella electrica</name>
    <dbReference type="NCBI Taxonomy" id="515560"/>
    <lineage>
        <taxon>Bacteria</taxon>
        <taxon>Pseudomonadati</taxon>
        <taxon>Pseudomonadota</taxon>
        <taxon>Gammaproteobacteria</taxon>
        <taxon>Alteromonadales</taxon>
        <taxon>Shewanellaceae</taxon>
        <taxon>Shewanella</taxon>
    </lineage>
</organism>
<feature type="binding site" evidence="9">
    <location>
        <position position="65"/>
    </location>
    <ligand>
        <name>S-adenosyl-L-methionine</name>
        <dbReference type="ChEBI" id="CHEBI:59789"/>
    </ligand>
</feature>
<dbReference type="EMBL" id="JAKOGG010000016">
    <property type="protein sequence ID" value="MCS4558058.1"/>
    <property type="molecule type" value="Genomic_DNA"/>
</dbReference>
<feature type="binding site" evidence="9">
    <location>
        <position position="122"/>
    </location>
    <ligand>
        <name>S-adenosyl-L-methionine</name>
        <dbReference type="ChEBI" id="CHEBI:59789"/>
    </ligand>
</feature>
<dbReference type="GO" id="GO:0032259">
    <property type="term" value="P:methylation"/>
    <property type="evidence" value="ECO:0007669"/>
    <property type="project" value="UniProtKB-KW"/>
</dbReference>
<comment type="subcellular location">
    <subcellularLocation>
        <location evidence="2 9">Cytoplasm</location>
    </subcellularLocation>
</comment>
<comment type="catalytic activity">
    <reaction evidence="1 9">
        <text>S-adenosyl-L-methionine + a thiopurine = S-adenosyl-L-homocysteine + a thiopurine S-methylether.</text>
        <dbReference type="EC" id="2.1.1.67"/>
    </reaction>
</comment>
<evidence type="ECO:0000313" key="10">
    <source>
        <dbReference type="EMBL" id="MCS4558058.1"/>
    </source>
</evidence>
<evidence type="ECO:0000256" key="4">
    <source>
        <dbReference type="ARBA" id="ARBA00011905"/>
    </source>
</evidence>
<dbReference type="InterPro" id="IPR025835">
    <property type="entry name" value="Thiopurine_S-MeTrfase"/>
</dbReference>
<dbReference type="PANTHER" id="PTHR10259:SF11">
    <property type="entry name" value="THIOPURINE S-METHYLTRANSFERASE"/>
    <property type="match status" value="1"/>
</dbReference>
<dbReference type="InterPro" id="IPR008854">
    <property type="entry name" value="TPMT"/>
</dbReference>
<dbReference type="InterPro" id="IPR022474">
    <property type="entry name" value="Thiopur_S-MeTfrase_Se/Te_detox"/>
</dbReference>
<dbReference type="RefSeq" id="WP_238897650.1">
    <property type="nucleotide sequence ID" value="NZ_JAKOGG010000016.1"/>
</dbReference>
<gene>
    <name evidence="9" type="primary">tpm</name>
    <name evidence="10" type="ORF">L9G74_16600</name>
</gene>
<dbReference type="PIRSF" id="PIRSF023956">
    <property type="entry name" value="Thiopurine_S-methyltransferase"/>
    <property type="match status" value="1"/>
</dbReference>
<evidence type="ECO:0000256" key="9">
    <source>
        <dbReference type="HAMAP-Rule" id="MF_00812"/>
    </source>
</evidence>
<evidence type="ECO:0000256" key="7">
    <source>
        <dbReference type="ARBA" id="ARBA00022679"/>
    </source>
</evidence>
<keyword evidence="11" id="KW-1185">Reference proteome</keyword>
<evidence type="ECO:0000256" key="5">
    <source>
        <dbReference type="ARBA" id="ARBA00022490"/>
    </source>
</evidence>
<evidence type="ECO:0000256" key="1">
    <source>
        <dbReference type="ARBA" id="ARBA00000903"/>
    </source>
</evidence>
<dbReference type="NCBIfam" id="NF009732">
    <property type="entry name" value="PRK13255.1"/>
    <property type="match status" value="1"/>
</dbReference>
<dbReference type="NCBIfam" id="TIGR03840">
    <property type="entry name" value="TMPT_Se_Te"/>
    <property type="match status" value="1"/>
</dbReference>
<dbReference type="Proteomes" id="UP001201549">
    <property type="component" value="Unassembled WGS sequence"/>
</dbReference>
<protein>
    <recommendedName>
        <fullName evidence="4 9">Thiopurine S-methyltransferase</fullName>
        <ecNumber evidence="4 9">2.1.1.67</ecNumber>
    </recommendedName>
    <alternativeName>
        <fullName evidence="9">Thiopurine methyltransferase</fullName>
    </alternativeName>
</protein>
<accession>A0ABT2FNY6</accession>
<feature type="binding site" evidence="9">
    <location>
        <position position="10"/>
    </location>
    <ligand>
        <name>S-adenosyl-L-methionine</name>
        <dbReference type="ChEBI" id="CHEBI:59789"/>
    </ligand>
</feature>
<evidence type="ECO:0000256" key="3">
    <source>
        <dbReference type="ARBA" id="ARBA00008145"/>
    </source>
</evidence>
<evidence type="ECO:0000313" key="11">
    <source>
        <dbReference type="Proteomes" id="UP001201549"/>
    </source>
</evidence>
<dbReference type="PROSITE" id="PS51585">
    <property type="entry name" value="SAM_MT_TPMT"/>
    <property type="match status" value="1"/>
</dbReference>
<reference evidence="11" key="1">
    <citation type="submission" date="2023-07" db="EMBL/GenBank/DDBJ databases">
        <title>Shewanella mangrovi sp. nov., an acetaldehyde- degrading bacterium isolated from mangrove sediment.</title>
        <authorList>
            <person name="Liu Y."/>
        </authorList>
    </citation>
    <scope>NUCLEOTIDE SEQUENCE [LARGE SCALE GENOMIC DNA]</scope>
    <source>
        <strain evidence="11">C32</strain>
    </source>
</reference>
<name>A0ABT2FNY6_9GAMM</name>
<dbReference type="HAMAP" id="MF_00812">
    <property type="entry name" value="Thiopur_methtran"/>
    <property type="match status" value="1"/>
</dbReference>
<comment type="caution">
    <text evidence="10">The sequence shown here is derived from an EMBL/GenBank/DDBJ whole genome shotgun (WGS) entry which is preliminary data.</text>
</comment>
<dbReference type="EC" id="2.1.1.67" evidence="4 9"/>
<dbReference type="Pfam" id="PF05724">
    <property type="entry name" value="TPMT"/>
    <property type="match status" value="1"/>
</dbReference>
<keyword evidence="5 9" id="KW-0963">Cytoplasm</keyword>
<keyword evidence="7 9" id="KW-0808">Transferase</keyword>